<dbReference type="PIRSF" id="PIRSF000124">
    <property type="entry name" value="UDPglc_GDPman_dh"/>
    <property type="match status" value="1"/>
</dbReference>
<dbReference type="GO" id="GO:0006065">
    <property type="term" value="P:UDP-glucuronate biosynthetic process"/>
    <property type="evidence" value="ECO:0007669"/>
    <property type="project" value="UniProtKB-UniPathway"/>
</dbReference>
<dbReference type="SMART" id="SM00984">
    <property type="entry name" value="UDPG_MGDP_dh_C"/>
    <property type="match status" value="1"/>
</dbReference>
<dbReference type="Proteomes" id="UP000327179">
    <property type="component" value="Chromosome"/>
</dbReference>
<dbReference type="PANTHER" id="PTHR43750:SF3">
    <property type="entry name" value="UDP-GLUCOSE 6-DEHYDROGENASE TUAD"/>
    <property type="match status" value="1"/>
</dbReference>
<comment type="pathway">
    <text evidence="1">Nucleotide-sugar biosynthesis; UDP-alpha-D-glucuronate biosynthesis; UDP-alpha-D-glucuronate from UDP-alpha-D-glucose: step 1/1.</text>
</comment>
<dbReference type="KEGG" id="plal:FXN65_08260"/>
<dbReference type="InterPro" id="IPR036220">
    <property type="entry name" value="UDP-Glc/GDP-Man_DH_C_sf"/>
</dbReference>
<evidence type="ECO:0000256" key="1">
    <source>
        <dbReference type="ARBA" id="ARBA00004701"/>
    </source>
</evidence>
<dbReference type="SUPFAM" id="SSF51735">
    <property type="entry name" value="NAD(P)-binding Rossmann-fold domains"/>
    <property type="match status" value="1"/>
</dbReference>
<dbReference type="EMBL" id="CP043311">
    <property type="protein sequence ID" value="QEY62061.1"/>
    <property type="molecule type" value="Genomic_DNA"/>
</dbReference>
<evidence type="ECO:0000256" key="5">
    <source>
        <dbReference type="ARBA" id="ARBA00023002"/>
    </source>
</evidence>
<feature type="binding site" evidence="11">
    <location>
        <position position="86"/>
    </location>
    <ligand>
        <name>NAD(+)</name>
        <dbReference type="ChEBI" id="CHEBI:57540"/>
    </ligand>
</feature>
<dbReference type="PIRSF" id="PIRSF500134">
    <property type="entry name" value="UDPglc_DH_bac"/>
    <property type="match status" value="1"/>
</dbReference>
<dbReference type="InterPro" id="IPR014026">
    <property type="entry name" value="UDP-Glc/GDP-Man_DH_dimer"/>
</dbReference>
<evidence type="ECO:0000256" key="4">
    <source>
        <dbReference type="ARBA" id="ARBA00015132"/>
    </source>
</evidence>
<feature type="domain" description="UDP-glucose/GDP-mannose dehydrogenase C-terminal" evidence="12">
    <location>
        <begin position="321"/>
        <end position="425"/>
    </location>
</feature>
<dbReference type="UniPathway" id="UPA00038">
    <property type="reaction ID" value="UER00491"/>
</dbReference>
<evidence type="ECO:0000256" key="3">
    <source>
        <dbReference type="ARBA" id="ARBA00012954"/>
    </source>
</evidence>
<dbReference type="AlphaFoldDB" id="A0A5J6QLA5"/>
<evidence type="ECO:0000256" key="6">
    <source>
        <dbReference type="ARBA" id="ARBA00023027"/>
    </source>
</evidence>
<evidence type="ECO:0000256" key="7">
    <source>
        <dbReference type="ARBA" id="ARBA00047473"/>
    </source>
</evidence>
<evidence type="ECO:0000256" key="10">
    <source>
        <dbReference type="PIRSR" id="PIRSR500134-2"/>
    </source>
</evidence>
<comment type="catalytic activity">
    <reaction evidence="7 8">
        <text>UDP-alpha-D-glucose + 2 NAD(+) + H2O = UDP-alpha-D-glucuronate + 2 NADH + 3 H(+)</text>
        <dbReference type="Rhea" id="RHEA:23596"/>
        <dbReference type="ChEBI" id="CHEBI:15377"/>
        <dbReference type="ChEBI" id="CHEBI:15378"/>
        <dbReference type="ChEBI" id="CHEBI:57540"/>
        <dbReference type="ChEBI" id="CHEBI:57945"/>
        <dbReference type="ChEBI" id="CHEBI:58052"/>
        <dbReference type="ChEBI" id="CHEBI:58885"/>
        <dbReference type="EC" id="1.1.1.22"/>
    </reaction>
</comment>
<dbReference type="InterPro" id="IPR017476">
    <property type="entry name" value="UDP-Glc/GDP-Man"/>
</dbReference>
<dbReference type="EC" id="1.1.1.22" evidence="3 8"/>
<evidence type="ECO:0000313" key="14">
    <source>
        <dbReference type="Proteomes" id="UP000327179"/>
    </source>
</evidence>
<feature type="binding site" evidence="10">
    <location>
        <position position="264"/>
    </location>
    <ligand>
        <name>substrate</name>
    </ligand>
</feature>
<feature type="binding site" evidence="11">
    <location>
        <position position="335"/>
    </location>
    <ligand>
        <name>NAD(+)</name>
        <dbReference type="ChEBI" id="CHEBI:57540"/>
    </ligand>
</feature>
<dbReference type="RefSeq" id="WP_151132602.1">
    <property type="nucleotide sequence ID" value="NZ_CP043311.1"/>
</dbReference>
<dbReference type="GO" id="GO:0000271">
    <property type="term" value="P:polysaccharide biosynthetic process"/>
    <property type="evidence" value="ECO:0007669"/>
    <property type="project" value="InterPro"/>
</dbReference>
<protein>
    <recommendedName>
        <fullName evidence="4 8">UDP-glucose 6-dehydrogenase</fullName>
        <ecNumber evidence="3 8">1.1.1.22</ecNumber>
    </recommendedName>
</protein>
<reference evidence="13 14" key="1">
    <citation type="submission" date="2019-08" db="EMBL/GenBank/DDBJ databases">
        <title>Whole-genome Sequencing of e-waste polymer degrading bacterium Pseudomonas sp. strain PE08.</title>
        <authorList>
            <person name="Kirdat K."/>
            <person name="Debbarma P."/>
            <person name="Narawade N."/>
            <person name="Suyal D."/>
            <person name="Thorat V."/>
            <person name="Shouche Y."/>
            <person name="Goel R."/>
            <person name="Yadav A."/>
        </authorList>
    </citation>
    <scope>NUCLEOTIDE SEQUENCE [LARGE SCALE GENOMIC DNA]</scope>
    <source>
        <strain evidence="13 14">PE08</strain>
    </source>
</reference>
<dbReference type="Gene3D" id="3.40.50.720">
    <property type="entry name" value="NAD(P)-binding Rossmann-like Domain"/>
    <property type="match status" value="2"/>
</dbReference>
<keyword evidence="6 8" id="KW-0520">NAD</keyword>
<dbReference type="SUPFAM" id="SSF48179">
    <property type="entry name" value="6-phosphogluconate dehydrogenase C-terminal domain-like"/>
    <property type="match status" value="1"/>
</dbReference>
<dbReference type="InterPro" id="IPR028357">
    <property type="entry name" value="UDPglc_DH_bac"/>
</dbReference>
<dbReference type="InterPro" id="IPR014027">
    <property type="entry name" value="UDP-Glc/GDP-Man_DH_C"/>
</dbReference>
<gene>
    <name evidence="13" type="ORF">FXN65_08260</name>
</gene>
<dbReference type="Pfam" id="PF00984">
    <property type="entry name" value="UDPG_MGDP_dh"/>
    <property type="match status" value="1"/>
</dbReference>
<dbReference type="Pfam" id="PF03721">
    <property type="entry name" value="UDPG_MGDP_dh_N"/>
    <property type="match status" value="1"/>
</dbReference>
<feature type="binding site" evidence="11">
    <location>
        <position position="35"/>
    </location>
    <ligand>
        <name>NAD(+)</name>
        <dbReference type="ChEBI" id="CHEBI:57540"/>
    </ligand>
</feature>
<evidence type="ECO:0000313" key="13">
    <source>
        <dbReference type="EMBL" id="QEY62061.1"/>
    </source>
</evidence>
<proteinExistence type="inferred from homology"/>
<evidence type="ECO:0000256" key="2">
    <source>
        <dbReference type="ARBA" id="ARBA00006601"/>
    </source>
</evidence>
<feature type="binding site" evidence="11">
    <location>
        <position position="270"/>
    </location>
    <ligand>
        <name>NAD(+)</name>
        <dbReference type="ChEBI" id="CHEBI:57540"/>
    </ligand>
</feature>
<evidence type="ECO:0000256" key="9">
    <source>
        <dbReference type="PIRSR" id="PIRSR500134-1"/>
    </source>
</evidence>
<keyword evidence="14" id="KW-1185">Reference proteome</keyword>
<dbReference type="Pfam" id="PF03720">
    <property type="entry name" value="UDPG_MGDP_dh_C"/>
    <property type="match status" value="1"/>
</dbReference>
<evidence type="ECO:0000256" key="11">
    <source>
        <dbReference type="PIRSR" id="PIRSR500134-3"/>
    </source>
</evidence>
<dbReference type="Gene3D" id="1.20.5.100">
    <property type="entry name" value="Cytochrome c1, transmembrane anchor, C-terminal"/>
    <property type="match status" value="1"/>
</dbReference>
<dbReference type="InterPro" id="IPR001732">
    <property type="entry name" value="UDP-Glc/GDP-Man_DH_N"/>
</dbReference>
<name>A0A5J6QLA5_9GAMM</name>
<feature type="binding site" evidence="10">
    <location>
        <position position="328"/>
    </location>
    <ligand>
        <name>substrate</name>
    </ligand>
</feature>
<dbReference type="GO" id="GO:0051287">
    <property type="term" value="F:NAD binding"/>
    <property type="evidence" value="ECO:0007669"/>
    <property type="project" value="InterPro"/>
</dbReference>
<feature type="binding site" evidence="11">
    <location>
        <position position="121"/>
    </location>
    <ligand>
        <name>NAD(+)</name>
        <dbReference type="ChEBI" id="CHEBI:57540"/>
    </ligand>
</feature>
<dbReference type="SUPFAM" id="SSF52413">
    <property type="entry name" value="UDP-glucose/GDP-mannose dehydrogenase C-terminal domain"/>
    <property type="match status" value="1"/>
</dbReference>
<feature type="binding site" evidence="10">
    <location>
        <position position="211"/>
    </location>
    <ligand>
        <name>substrate</name>
    </ligand>
</feature>
<comment type="similarity">
    <text evidence="2 8">Belongs to the UDP-glucose/GDP-mannose dehydrogenase family.</text>
</comment>
<evidence type="ECO:0000256" key="8">
    <source>
        <dbReference type="PIRNR" id="PIRNR000124"/>
    </source>
</evidence>
<dbReference type="GO" id="GO:0003979">
    <property type="term" value="F:UDP-glucose 6-dehydrogenase activity"/>
    <property type="evidence" value="ECO:0007669"/>
    <property type="project" value="UniProtKB-EC"/>
</dbReference>
<evidence type="ECO:0000259" key="12">
    <source>
        <dbReference type="SMART" id="SM00984"/>
    </source>
</evidence>
<organism evidence="13 14">
    <name type="scientific">Metapseudomonas lalkuanensis</name>
    <dbReference type="NCBI Taxonomy" id="2604832"/>
    <lineage>
        <taxon>Bacteria</taxon>
        <taxon>Pseudomonadati</taxon>
        <taxon>Pseudomonadota</taxon>
        <taxon>Gammaproteobacteria</taxon>
        <taxon>Pseudomonadales</taxon>
        <taxon>Pseudomonadaceae</taxon>
        <taxon>Metapseudomonas</taxon>
    </lineage>
</organism>
<accession>A0A5J6QLA5</accession>
<keyword evidence="5 8" id="KW-0560">Oxidoreductase</keyword>
<feature type="binding site" evidence="10">
    <location>
        <begin position="256"/>
        <end position="260"/>
    </location>
    <ligand>
        <name>substrate</name>
    </ligand>
</feature>
<dbReference type="InterPro" id="IPR008927">
    <property type="entry name" value="6-PGluconate_DH-like_C_sf"/>
</dbReference>
<dbReference type="PANTHER" id="PTHR43750">
    <property type="entry name" value="UDP-GLUCOSE 6-DEHYDROGENASE TUAD"/>
    <property type="match status" value="1"/>
</dbReference>
<sequence>MNIGVFGAGYVGLVQAAVLANVGHNVLCIENDATKRAMLERGEVPIFEPGLTGMVQSNMQEGRLRFSGSLEDAIQHARVQFIAVGTPSDAEGHADLSQVFEVARGIANLSGSDQVVINKSTVPVGTADELQALMDRLLAERGRSELRVDVVSNPEFLKQGAAVSDCQRPDRIIIGSSEPASIELLQEIYNPFNRNREKIMVMDRRSAELTKYAANCFLATKISFMNEMAGLSELFGADIEAVRRGIGADPRIGYDFIYPGCGYGGACFPKDVSALKASARQAGHEPAILQAVATVNDRQKRKVGESIHQHYGEDLRGRVIALWGLAFKANTGDMREAPSRTLLEQLWRAGARVRAYDPEAMLECRRLYGERSDLELVDSKEAALEGADALAIMTDWQSFKAPDFDLIRNSLKDALIFDGRNLYEPRAVQRYGLRYHSIGRLPA</sequence>
<feature type="active site" description="Nucleophile" evidence="9">
    <location>
        <position position="267"/>
    </location>
</feature>
<dbReference type="NCBIfam" id="TIGR03026">
    <property type="entry name" value="NDP-sugDHase"/>
    <property type="match status" value="1"/>
</dbReference>
<dbReference type="InterPro" id="IPR036291">
    <property type="entry name" value="NAD(P)-bd_dom_sf"/>
</dbReference>